<dbReference type="AlphaFoldDB" id="A0A0F9B4Z3"/>
<dbReference type="InterPro" id="IPR006311">
    <property type="entry name" value="TAT_signal"/>
</dbReference>
<proteinExistence type="predicted"/>
<organism evidence="1">
    <name type="scientific">marine sediment metagenome</name>
    <dbReference type="NCBI Taxonomy" id="412755"/>
    <lineage>
        <taxon>unclassified sequences</taxon>
        <taxon>metagenomes</taxon>
        <taxon>ecological metagenomes</taxon>
    </lineage>
</organism>
<dbReference type="EMBL" id="LAZR01039460">
    <property type="protein sequence ID" value="KKL16954.1"/>
    <property type="molecule type" value="Genomic_DNA"/>
</dbReference>
<protein>
    <recommendedName>
        <fullName evidence="2">Twin-arginine translocation signal domain-containing protein</fullName>
    </recommendedName>
</protein>
<dbReference type="PROSITE" id="PS51318">
    <property type="entry name" value="TAT"/>
    <property type="match status" value="1"/>
</dbReference>
<evidence type="ECO:0000313" key="1">
    <source>
        <dbReference type="EMBL" id="KKL16954.1"/>
    </source>
</evidence>
<sequence length="146" mass="16920">MITRRNFLKATGVGFGAIALPSWLVLPEPASDIQKYFSFLECDGRILLPMSGLDASELISYIWCSNGEKPLANMGLDKDLKYYYTRTEISRMVLYHDRDEAIATFQGEVRSSRDELEAFIKKELGDRNIWTFDHKKPYEMKLLKRI</sequence>
<evidence type="ECO:0008006" key="2">
    <source>
        <dbReference type="Google" id="ProtNLM"/>
    </source>
</evidence>
<accession>A0A0F9B4Z3</accession>
<reference evidence="1" key="1">
    <citation type="journal article" date="2015" name="Nature">
        <title>Complex archaea that bridge the gap between prokaryotes and eukaryotes.</title>
        <authorList>
            <person name="Spang A."/>
            <person name="Saw J.H."/>
            <person name="Jorgensen S.L."/>
            <person name="Zaremba-Niedzwiedzka K."/>
            <person name="Martijn J."/>
            <person name="Lind A.E."/>
            <person name="van Eijk R."/>
            <person name="Schleper C."/>
            <person name="Guy L."/>
            <person name="Ettema T.J."/>
        </authorList>
    </citation>
    <scope>NUCLEOTIDE SEQUENCE</scope>
</reference>
<gene>
    <name evidence="1" type="ORF">LCGC14_2490400</name>
</gene>
<comment type="caution">
    <text evidence="1">The sequence shown here is derived from an EMBL/GenBank/DDBJ whole genome shotgun (WGS) entry which is preliminary data.</text>
</comment>
<dbReference type="NCBIfam" id="TIGR01409">
    <property type="entry name" value="TAT_signal_seq"/>
    <property type="match status" value="1"/>
</dbReference>
<dbReference type="InterPro" id="IPR019546">
    <property type="entry name" value="TAT_signal_bac_arc"/>
</dbReference>
<name>A0A0F9B4Z3_9ZZZZ</name>